<evidence type="ECO:0000313" key="1">
    <source>
        <dbReference type="EMBL" id="KAK0482408.1"/>
    </source>
</evidence>
<comment type="caution">
    <text evidence="1">The sequence shown here is derived from an EMBL/GenBank/DDBJ whole genome shotgun (WGS) entry which is preliminary data.</text>
</comment>
<proteinExistence type="predicted"/>
<sequence length="178" mass="19571">MTSKANLLLLREPTLSSGSGKDRYGSAFVAAKCAFLHFRTRDVTHYYSNLSELASVKEQSKFDGVTMTNARSYEAWDKPEAHASGVVFTNPIACSYSHRQDFHSMLSGCLLPVLRRYVPGRPTPTSVENIQGAACQFHSRRTTSSYETTVSVTGDKNRNTLPNILGCAGVSLHSLKAY</sequence>
<dbReference type="AlphaFoldDB" id="A0AA39PFJ8"/>
<reference evidence="1" key="1">
    <citation type="submission" date="2023-06" db="EMBL/GenBank/DDBJ databases">
        <authorList>
            <consortium name="Lawrence Berkeley National Laboratory"/>
            <person name="Ahrendt S."/>
            <person name="Sahu N."/>
            <person name="Indic B."/>
            <person name="Wong-Bajracharya J."/>
            <person name="Merenyi Z."/>
            <person name="Ke H.-M."/>
            <person name="Monk M."/>
            <person name="Kocsube S."/>
            <person name="Drula E."/>
            <person name="Lipzen A."/>
            <person name="Balint B."/>
            <person name="Henrissat B."/>
            <person name="Andreopoulos B."/>
            <person name="Martin F.M."/>
            <person name="Harder C.B."/>
            <person name="Rigling D."/>
            <person name="Ford K.L."/>
            <person name="Foster G.D."/>
            <person name="Pangilinan J."/>
            <person name="Papanicolaou A."/>
            <person name="Barry K."/>
            <person name="LaButti K."/>
            <person name="Viragh M."/>
            <person name="Koriabine M."/>
            <person name="Yan M."/>
            <person name="Riley R."/>
            <person name="Champramary S."/>
            <person name="Plett K.L."/>
            <person name="Tsai I.J."/>
            <person name="Slot J."/>
            <person name="Sipos G."/>
            <person name="Plett J."/>
            <person name="Nagy L.G."/>
            <person name="Grigoriev I.V."/>
        </authorList>
    </citation>
    <scope>NUCLEOTIDE SEQUENCE</scope>
    <source>
        <strain evidence="1">ICMP 16352</strain>
    </source>
</reference>
<protein>
    <submittedName>
        <fullName evidence="1">Uncharacterized protein</fullName>
    </submittedName>
</protein>
<gene>
    <name evidence="1" type="ORF">IW261DRAFT_1606294</name>
</gene>
<accession>A0AA39PFJ8</accession>
<evidence type="ECO:0000313" key="2">
    <source>
        <dbReference type="Proteomes" id="UP001175227"/>
    </source>
</evidence>
<dbReference type="Proteomes" id="UP001175227">
    <property type="component" value="Unassembled WGS sequence"/>
</dbReference>
<name>A0AA39PFJ8_9AGAR</name>
<dbReference type="EMBL" id="JAUEPR010000007">
    <property type="protein sequence ID" value="KAK0482408.1"/>
    <property type="molecule type" value="Genomic_DNA"/>
</dbReference>
<keyword evidence="2" id="KW-1185">Reference proteome</keyword>
<organism evidence="1 2">
    <name type="scientific">Armillaria novae-zelandiae</name>
    <dbReference type="NCBI Taxonomy" id="153914"/>
    <lineage>
        <taxon>Eukaryota</taxon>
        <taxon>Fungi</taxon>
        <taxon>Dikarya</taxon>
        <taxon>Basidiomycota</taxon>
        <taxon>Agaricomycotina</taxon>
        <taxon>Agaricomycetes</taxon>
        <taxon>Agaricomycetidae</taxon>
        <taxon>Agaricales</taxon>
        <taxon>Marasmiineae</taxon>
        <taxon>Physalacriaceae</taxon>
        <taxon>Armillaria</taxon>
    </lineage>
</organism>